<dbReference type="AlphaFoldDB" id="A0A345ZAF5"/>
<accession>A0A345ZAF5</accession>
<comment type="function">
    <text evidence="5">ATPase that binds to both the 70S ribosome and the 50S ribosomal subunit in a nucleotide-independent manner.</text>
</comment>
<dbReference type="PANTHER" id="PTHR23305">
    <property type="entry name" value="OBG GTPASE FAMILY"/>
    <property type="match status" value="1"/>
</dbReference>
<dbReference type="Gene3D" id="3.10.20.30">
    <property type="match status" value="1"/>
</dbReference>
<keyword evidence="1" id="KW-0479">Metal-binding</keyword>
<dbReference type="InterPro" id="IPR012676">
    <property type="entry name" value="TGS-like"/>
</dbReference>
<dbReference type="SUPFAM" id="SSF52540">
    <property type="entry name" value="P-loop containing nucleoside triphosphate hydrolases"/>
    <property type="match status" value="1"/>
</dbReference>
<dbReference type="GO" id="GO:0016887">
    <property type="term" value="F:ATP hydrolysis activity"/>
    <property type="evidence" value="ECO:0007669"/>
    <property type="project" value="UniProtKB-UniRule"/>
</dbReference>
<evidence type="ECO:0000256" key="4">
    <source>
        <dbReference type="ARBA" id="ARBA00022842"/>
    </source>
</evidence>
<dbReference type="SUPFAM" id="SSF81271">
    <property type="entry name" value="TGS-like"/>
    <property type="match status" value="1"/>
</dbReference>
<evidence type="ECO:0000313" key="8">
    <source>
        <dbReference type="EMBL" id="AXK60272.1"/>
    </source>
</evidence>
<name>A0A345ZAF5_9BACT</name>
<dbReference type="HAMAP" id="MF_00944">
    <property type="entry name" value="YchF_OLA1_ATPase"/>
    <property type="match status" value="1"/>
</dbReference>
<dbReference type="InterPro" id="IPR004396">
    <property type="entry name" value="ATPase_YchF/OLA1"/>
</dbReference>
<dbReference type="GO" id="GO:0043023">
    <property type="term" value="F:ribosomal large subunit binding"/>
    <property type="evidence" value="ECO:0007669"/>
    <property type="project" value="UniProtKB-UniRule"/>
</dbReference>
<dbReference type="EMBL" id="CP025544">
    <property type="protein sequence ID" value="AXK60272.1"/>
    <property type="molecule type" value="Genomic_DNA"/>
</dbReference>
<keyword evidence="3 5" id="KW-0067">ATP-binding</keyword>
<keyword evidence="9" id="KW-1185">Reference proteome</keyword>
<dbReference type="PANTHER" id="PTHR23305:SF18">
    <property type="entry name" value="OBG-TYPE G DOMAIN-CONTAINING PROTEIN"/>
    <property type="match status" value="1"/>
</dbReference>
<dbReference type="CDD" id="cd01900">
    <property type="entry name" value="YchF"/>
    <property type="match status" value="1"/>
</dbReference>
<dbReference type="Pfam" id="PF06071">
    <property type="entry name" value="YchF-GTPase_C"/>
    <property type="match status" value="1"/>
</dbReference>
<gene>
    <name evidence="5" type="primary">ychF</name>
    <name evidence="8" type="ORF">C0J27_00705</name>
</gene>
<dbReference type="GO" id="GO:0005525">
    <property type="term" value="F:GTP binding"/>
    <property type="evidence" value="ECO:0007669"/>
    <property type="project" value="InterPro"/>
</dbReference>
<evidence type="ECO:0000256" key="2">
    <source>
        <dbReference type="ARBA" id="ARBA00022741"/>
    </source>
</evidence>
<evidence type="ECO:0000256" key="1">
    <source>
        <dbReference type="ARBA" id="ARBA00022723"/>
    </source>
</evidence>
<dbReference type="OrthoDB" id="9807318at2"/>
<dbReference type="PIRSF" id="PIRSF006641">
    <property type="entry name" value="CHP00092"/>
    <property type="match status" value="1"/>
</dbReference>
<evidence type="ECO:0000313" key="9">
    <source>
        <dbReference type="Proteomes" id="UP000254834"/>
    </source>
</evidence>
<dbReference type="RefSeq" id="WP_115585287.1">
    <property type="nucleotide sequence ID" value="NZ_CP025544.1"/>
</dbReference>
<sequence length="368" mass="41191">MNIKVGLVGLPNVGKSTLFNALTKSSVPAENYPFCTIEPHIAITHVPDARMNKLQEIYGSKKLIPSMISFVDIAGLVKGAAAGQGLGSQFLSNIREADLILHVVRCFEDKNIIREQNAIDPLDDFDIIINELMLKDLETIEKRIAKIESQLKGKSASGPERKAFDEEKTLLVNIQKAIDTCDIKQVRKFFLDATVETIPLLSTKNFLIVANISENDIDNPYNNVYVQKLQETFGKETIIPACIRTEYELSQLDEAECAEMMDMLGMKETALTKVIQKSFENLGMITFFTCGPQEIHAWPIAKGLTIRQASGEIHSDLQRGFICAEVFGYKDIAEHLTVPKLKEVGKFRTEGQDYLMQDGDIINVRFNV</sequence>
<feature type="domain" description="OBG-type G" evidence="7">
    <location>
        <begin position="3"/>
        <end position="261"/>
    </location>
</feature>
<evidence type="ECO:0000256" key="3">
    <source>
        <dbReference type="ARBA" id="ARBA00022840"/>
    </source>
</evidence>
<dbReference type="GO" id="GO:0046872">
    <property type="term" value="F:metal ion binding"/>
    <property type="evidence" value="ECO:0007669"/>
    <property type="project" value="UniProtKB-KW"/>
</dbReference>
<evidence type="ECO:0000259" key="7">
    <source>
        <dbReference type="PROSITE" id="PS51710"/>
    </source>
</evidence>
<dbReference type="PRINTS" id="PR00326">
    <property type="entry name" value="GTP1OBG"/>
</dbReference>
<organism evidence="8 9">
    <name type="scientific">Candidatus Chromulinivorax destructor</name>
    <dbReference type="NCBI Taxonomy" id="2066483"/>
    <lineage>
        <taxon>Bacteria</taxon>
        <taxon>Candidatus Babelota</taxon>
        <taxon>Candidatus Babeliae</taxon>
        <taxon>Candidatus Babeliales</taxon>
        <taxon>Candidatus Chromulinivoraceae</taxon>
        <taxon>Candidatus Chromulinivorax</taxon>
    </lineage>
</organism>
<dbReference type="GO" id="GO:0005737">
    <property type="term" value="C:cytoplasm"/>
    <property type="evidence" value="ECO:0007669"/>
    <property type="project" value="TreeGrafter"/>
</dbReference>
<dbReference type="InterPro" id="IPR013029">
    <property type="entry name" value="YchF_C"/>
</dbReference>
<feature type="coiled-coil region" evidence="6">
    <location>
        <begin position="130"/>
        <end position="157"/>
    </location>
</feature>
<dbReference type="GO" id="GO:0005524">
    <property type="term" value="F:ATP binding"/>
    <property type="evidence" value="ECO:0007669"/>
    <property type="project" value="UniProtKB-UniRule"/>
</dbReference>
<dbReference type="NCBIfam" id="TIGR00092">
    <property type="entry name" value="redox-regulated ATPase YchF"/>
    <property type="match status" value="1"/>
</dbReference>
<dbReference type="InterPro" id="IPR027417">
    <property type="entry name" value="P-loop_NTPase"/>
</dbReference>
<evidence type="ECO:0000256" key="6">
    <source>
        <dbReference type="SAM" id="Coils"/>
    </source>
</evidence>
<dbReference type="InterPro" id="IPR041706">
    <property type="entry name" value="YchF_N"/>
</dbReference>
<dbReference type="InterPro" id="IPR031167">
    <property type="entry name" value="G_OBG"/>
</dbReference>
<dbReference type="Proteomes" id="UP000254834">
    <property type="component" value="Chromosome"/>
</dbReference>
<comment type="similarity">
    <text evidence="5">Belongs to the TRAFAC class OBG-HflX-like GTPase superfamily. OBG GTPase family. YchF/OLA1 subfamily.</text>
</comment>
<reference evidence="8 9" key="1">
    <citation type="submission" date="2017-12" db="EMBL/GenBank/DDBJ databases">
        <title>Chromulinavorax destructans is a abundant pathogen of dominant heterotrophic picoflagllates.</title>
        <authorList>
            <person name="Deeg C.M."/>
            <person name="Zimmer M."/>
            <person name="Suttle C.A."/>
        </authorList>
    </citation>
    <scope>NUCLEOTIDE SEQUENCE [LARGE SCALE GENOMIC DNA]</scope>
    <source>
        <strain evidence="8 9">SeV1</strain>
    </source>
</reference>
<dbReference type="Gene3D" id="3.40.50.300">
    <property type="entry name" value="P-loop containing nucleotide triphosphate hydrolases"/>
    <property type="match status" value="1"/>
</dbReference>
<dbReference type="Gene3D" id="1.10.150.300">
    <property type="entry name" value="TGS-like domain"/>
    <property type="match status" value="1"/>
</dbReference>
<feature type="binding site" evidence="5">
    <location>
        <begin position="12"/>
        <end position="17"/>
    </location>
    <ligand>
        <name>ATP</name>
        <dbReference type="ChEBI" id="CHEBI:30616"/>
    </ligand>
</feature>
<dbReference type="KEGG" id="cdes:C0J27_00705"/>
<dbReference type="InterPro" id="IPR012675">
    <property type="entry name" value="Beta-grasp_dom_sf"/>
</dbReference>
<dbReference type="PROSITE" id="PS51710">
    <property type="entry name" value="G_OBG"/>
    <property type="match status" value="1"/>
</dbReference>
<dbReference type="InterPro" id="IPR023192">
    <property type="entry name" value="TGS-like_dom_sf"/>
</dbReference>
<keyword evidence="4" id="KW-0460">Magnesium</keyword>
<evidence type="ECO:0000256" key="5">
    <source>
        <dbReference type="HAMAP-Rule" id="MF_00944"/>
    </source>
</evidence>
<protein>
    <recommendedName>
        <fullName evidence="5">Ribosome-binding ATPase YchF</fullName>
    </recommendedName>
</protein>
<keyword evidence="2 5" id="KW-0547">Nucleotide-binding</keyword>
<proteinExistence type="inferred from homology"/>
<dbReference type="Pfam" id="PF01926">
    <property type="entry name" value="MMR_HSR1"/>
    <property type="match status" value="1"/>
</dbReference>
<dbReference type="InterPro" id="IPR006073">
    <property type="entry name" value="GTP-bd"/>
</dbReference>
<dbReference type="FunFam" id="3.10.20.30:FF:000001">
    <property type="entry name" value="Ribosome-binding ATPase YchF"/>
    <property type="match status" value="1"/>
</dbReference>
<keyword evidence="6" id="KW-0175">Coiled coil</keyword>